<feature type="domain" description="Pacifastin" evidence="8">
    <location>
        <begin position="16"/>
        <end position="51"/>
    </location>
</feature>
<reference evidence="9 10" key="1">
    <citation type="submission" date="2024-07" db="EMBL/GenBank/DDBJ databases">
        <title>Chromosome-level genome assembly of the water stick insect Ranatra chinensis (Heteroptera: Nepidae).</title>
        <authorList>
            <person name="Liu X."/>
        </authorList>
    </citation>
    <scope>NUCLEOTIDE SEQUENCE [LARGE SCALE GENOMIC DNA]</scope>
    <source>
        <strain evidence="9">Cailab_2021Rc</strain>
        <tissue evidence="9">Muscle</tissue>
    </source>
</reference>
<comment type="similarity">
    <text evidence="6 7">Belongs to the protease inhibitor I19 family.</text>
</comment>
<name>A0ABD0YJZ6_9HEMI</name>
<dbReference type="PROSITE" id="PS51446">
    <property type="entry name" value="PACIFASTIN"/>
    <property type="match status" value="1"/>
</dbReference>
<comment type="caution">
    <text evidence="7">Lacks conserved residue(s) required for the propagation of feature annotation.</text>
</comment>
<evidence type="ECO:0000256" key="6">
    <source>
        <dbReference type="ARBA" id="ARBA00029459"/>
    </source>
</evidence>
<keyword evidence="5 7" id="KW-1015">Disulfide bond</keyword>
<protein>
    <recommendedName>
        <fullName evidence="8">Pacifastin domain-containing protein</fullName>
    </recommendedName>
</protein>
<dbReference type="SUPFAM" id="SSF57283">
    <property type="entry name" value="PMP inhibitors"/>
    <property type="match status" value="1"/>
</dbReference>
<dbReference type="EMBL" id="JBFDAA010000006">
    <property type="protein sequence ID" value="KAL1131580.1"/>
    <property type="molecule type" value="Genomic_DNA"/>
</dbReference>
<keyword evidence="4 7" id="KW-0722">Serine protease inhibitor</keyword>
<comment type="caution">
    <text evidence="9">The sequence shown here is derived from an EMBL/GenBank/DDBJ whole genome shotgun (WGS) entry which is preliminary data.</text>
</comment>
<keyword evidence="10" id="KW-1185">Reference proteome</keyword>
<evidence type="ECO:0000256" key="1">
    <source>
        <dbReference type="ARBA" id="ARBA00004613"/>
    </source>
</evidence>
<organism evidence="9 10">
    <name type="scientific">Ranatra chinensis</name>
    <dbReference type="NCBI Taxonomy" id="642074"/>
    <lineage>
        <taxon>Eukaryota</taxon>
        <taxon>Metazoa</taxon>
        <taxon>Ecdysozoa</taxon>
        <taxon>Arthropoda</taxon>
        <taxon>Hexapoda</taxon>
        <taxon>Insecta</taxon>
        <taxon>Pterygota</taxon>
        <taxon>Neoptera</taxon>
        <taxon>Paraneoptera</taxon>
        <taxon>Hemiptera</taxon>
        <taxon>Heteroptera</taxon>
        <taxon>Panheteroptera</taxon>
        <taxon>Nepomorpha</taxon>
        <taxon>Nepidae</taxon>
        <taxon>Ranatrinae</taxon>
        <taxon>Ranatra</taxon>
    </lineage>
</organism>
<sequence length="129" mass="14091">MFHKNRTQETTENGSSEGCVPGESFKKDCNYCTCSPDGKTAACTLMSCTGDEAGSLKRALSSSDWLVRRLRSGDGHGPGPVIPPEVRDLIWDVPQEGAVMLGSQLMMRLICDLDITTEDGDQPELVRRK</sequence>
<comment type="subcellular location">
    <subcellularLocation>
        <location evidence="1">Secreted</location>
    </subcellularLocation>
</comment>
<evidence type="ECO:0000259" key="8">
    <source>
        <dbReference type="PROSITE" id="PS51446"/>
    </source>
</evidence>
<evidence type="ECO:0000313" key="10">
    <source>
        <dbReference type="Proteomes" id="UP001558652"/>
    </source>
</evidence>
<evidence type="ECO:0000256" key="4">
    <source>
        <dbReference type="ARBA" id="ARBA00022900"/>
    </source>
</evidence>
<proteinExistence type="inferred from homology"/>
<feature type="disulfide bond" evidence="7">
    <location>
        <begin position="19"/>
        <end position="34"/>
    </location>
</feature>
<dbReference type="AlphaFoldDB" id="A0ABD0YJZ6"/>
<accession>A0ABD0YJZ6</accession>
<dbReference type="InterPro" id="IPR008037">
    <property type="entry name" value="Pacifastin_dom"/>
</dbReference>
<dbReference type="GO" id="GO:0005576">
    <property type="term" value="C:extracellular region"/>
    <property type="evidence" value="ECO:0007669"/>
    <property type="project" value="UniProtKB-SubCell"/>
</dbReference>
<keyword evidence="2" id="KW-0964">Secreted</keyword>
<evidence type="ECO:0000256" key="3">
    <source>
        <dbReference type="ARBA" id="ARBA00022690"/>
    </source>
</evidence>
<evidence type="ECO:0000256" key="7">
    <source>
        <dbReference type="PROSITE-ProRule" id="PRU00776"/>
    </source>
</evidence>
<dbReference type="Proteomes" id="UP001558652">
    <property type="component" value="Unassembled WGS sequence"/>
</dbReference>
<dbReference type="InterPro" id="IPR036201">
    <property type="entry name" value="Pacifastin_dom_sf"/>
</dbReference>
<evidence type="ECO:0000256" key="2">
    <source>
        <dbReference type="ARBA" id="ARBA00022525"/>
    </source>
</evidence>
<evidence type="ECO:0000256" key="5">
    <source>
        <dbReference type="ARBA" id="ARBA00023157"/>
    </source>
</evidence>
<evidence type="ECO:0000313" key="9">
    <source>
        <dbReference type="EMBL" id="KAL1131580.1"/>
    </source>
</evidence>
<dbReference type="Pfam" id="PF05375">
    <property type="entry name" value="Pacifastin_I"/>
    <property type="match status" value="1"/>
</dbReference>
<dbReference type="GO" id="GO:0004867">
    <property type="term" value="F:serine-type endopeptidase inhibitor activity"/>
    <property type="evidence" value="ECO:0007669"/>
    <property type="project" value="UniProtKB-UniRule"/>
</dbReference>
<gene>
    <name evidence="9" type="ORF">AAG570_011194</name>
</gene>
<keyword evidence="3 7" id="KW-0646">Protease inhibitor</keyword>